<reference evidence="2 3" key="1">
    <citation type="submission" date="2019-03" db="EMBL/GenBank/DDBJ databases">
        <title>Freshwater and sediment microbial communities from various areas in North America, analyzing microbe dynamics in response to fracking.</title>
        <authorList>
            <person name="Lamendella R."/>
        </authorList>
    </citation>
    <scope>NUCLEOTIDE SEQUENCE [LARGE SCALE GENOMIC DNA]</scope>
    <source>
        <strain evidence="2 3">6_TX</strain>
    </source>
</reference>
<dbReference type="RefSeq" id="WP_134018232.1">
    <property type="nucleotide sequence ID" value="NZ_SOEC01000010.1"/>
</dbReference>
<feature type="transmembrane region" description="Helical" evidence="1">
    <location>
        <begin position="121"/>
        <end position="139"/>
    </location>
</feature>
<gene>
    <name evidence="2" type="ORF">DFO67_11083</name>
</gene>
<feature type="transmembrane region" description="Helical" evidence="1">
    <location>
        <begin position="91"/>
        <end position="115"/>
    </location>
</feature>
<keyword evidence="1" id="KW-1133">Transmembrane helix</keyword>
<comment type="caution">
    <text evidence="2">The sequence shown here is derived from an EMBL/GenBank/DDBJ whole genome shotgun (WGS) entry which is preliminary data.</text>
</comment>
<protein>
    <submittedName>
        <fullName evidence="2">Uncharacterized protein</fullName>
    </submittedName>
</protein>
<sequence>MPNRAMKTSDVAKAIGIGIGIALLLSAVMVPASKMGLSPMPKPLGLAFAQTLLGKVPLPIGLLFHVVYVTSVAAFYLLFIEWRPGFAKALAYRLLLWVLVLVLFFPAVGWGFFGLGESPKLIVASLIPHFLFTVFLWLIPKWVFGDGSKSDL</sequence>
<proteinExistence type="predicted"/>
<dbReference type="EMBL" id="SOEC01000010">
    <property type="protein sequence ID" value="TDX28383.1"/>
    <property type="molecule type" value="Genomic_DNA"/>
</dbReference>
<evidence type="ECO:0000313" key="3">
    <source>
        <dbReference type="Proteomes" id="UP000294489"/>
    </source>
</evidence>
<feature type="transmembrane region" description="Helical" evidence="1">
    <location>
        <begin position="56"/>
        <end position="79"/>
    </location>
</feature>
<accession>A0A4R8FXU0</accession>
<evidence type="ECO:0000313" key="2">
    <source>
        <dbReference type="EMBL" id="TDX28383.1"/>
    </source>
</evidence>
<dbReference type="OrthoDB" id="8456577at2"/>
<organism evidence="2 3">
    <name type="scientific">Modicisalibacter xianhensis</name>
    <dbReference type="NCBI Taxonomy" id="442341"/>
    <lineage>
        <taxon>Bacteria</taxon>
        <taxon>Pseudomonadati</taxon>
        <taxon>Pseudomonadota</taxon>
        <taxon>Gammaproteobacteria</taxon>
        <taxon>Oceanospirillales</taxon>
        <taxon>Halomonadaceae</taxon>
        <taxon>Modicisalibacter</taxon>
    </lineage>
</organism>
<evidence type="ECO:0000256" key="1">
    <source>
        <dbReference type="SAM" id="Phobius"/>
    </source>
</evidence>
<keyword evidence="1" id="KW-0812">Transmembrane</keyword>
<dbReference type="AlphaFoldDB" id="A0A4R8FXU0"/>
<dbReference type="Proteomes" id="UP000294489">
    <property type="component" value="Unassembled WGS sequence"/>
</dbReference>
<keyword evidence="1" id="KW-0472">Membrane</keyword>
<name>A0A4R8FXU0_9GAMM</name>